<gene>
    <name evidence="7" type="ORF">SAMN02910406_01153</name>
</gene>
<dbReference type="InterPro" id="IPR001638">
    <property type="entry name" value="Solute-binding_3/MltF_N"/>
</dbReference>
<dbReference type="Proteomes" id="UP000182192">
    <property type="component" value="Unassembled WGS sequence"/>
</dbReference>
<dbReference type="PANTHER" id="PTHR35936:SF17">
    <property type="entry name" value="ARGININE-BINDING EXTRACELLULAR PROTEIN ARTP"/>
    <property type="match status" value="1"/>
</dbReference>
<dbReference type="EMBL" id="FOKQ01000007">
    <property type="protein sequence ID" value="SFC10204.1"/>
    <property type="molecule type" value="Genomic_DNA"/>
</dbReference>
<name>A0A1I1GFC8_RUMAL</name>
<dbReference type="InterPro" id="IPR018313">
    <property type="entry name" value="SBP_3_CS"/>
</dbReference>
<dbReference type="PROSITE" id="PS01039">
    <property type="entry name" value="SBP_BACTERIAL_3"/>
    <property type="match status" value="1"/>
</dbReference>
<evidence type="ECO:0000313" key="8">
    <source>
        <dbReference type="Proteomes" id="UP000182192"/>
    </source>
</evidence>
<dbReference type="SMART" id="SM00062">
    <property type="entry name" value="PBPb"/>
    <property type="match status" value="1"/>
</dbReference>
<evidence type="ECO:0000256" key="2">
    <source>
        <dbReference type="ARBA" id="ARBA00010333"/>
    </source>
</evidence>
<evidence type="ECO:0000259" key="6">
    <source>
        <dbReference type="SMART" id="SM00062"/>
    </source>
</evidence>
<accession>A0A1I1GFC8</accession>
<evidence type="ECO:0000256" key="1">
    <source>
        <dbReference type="ARBA" id="ARBA00004196"/>
    </source>
</evidence>
<dbReference type="Pfam" id="PF00497">
    <property type="entry name" value="SBP_bac_3"/>
    <property type="match status" value="1"/>
</dbReference>
<keyword evidence="3 5" id="KW-0732">Signal</keyword>
<dbReference type="OrthoDB" id="9774451at2"/>
<dbReference type="PANTHER" id="PTHR35936">
    <property type="entry name" value="MEMBRANE-BOUND LYTIC MUREIN TRANSGLYCOSYLASE F"/>
    <property type="match status" value="1"/>
</dbReference>
<evidence type="ECO:0000313" key="7">
    <source>
        <dbReference type="EMBL" id="SFC10204.1"/>
    </source>
</evidence>
<feature type="chain" id="PRO_5039252572" evidence="5">
    <location>
        <begin position="20"/>
        <end position="263"/>
    </location>
</feature>
<comment type="subcellular location">
    <subcellularLocation>
        <location evidence="1">Cell envelope</location>
    </subcellularLocation>
</comment>
<feature type="domain" description="Solute-binding protein family 3/N-terminal" evidence="6">
    <location>
        <begin position="2"/>
        <end position="153"/>
    </location>
</feature>
<evidence type="ECO:0000256" key="3">
    <source>
        <dbReference type="ARBA" id="ARBA00022729"/>
    </source>
</evidence>
<evidence type="ECO:0000256" key="5">
    <source>
        <dbReference type="SAM" id="SignalP"/>
    </source>
</evidence>
<dbReference type="SUPFAM" id="SSF53850">
    <property type="entry name" value="Periplasmic binding protein-like II"/>
    <property type="match status" value="2"/>
</dbReference>
<dbReference type="RefSeq" id="WP_074960605.1">
    <property type="nucleotide sequence ID" value="NZ_FOKQ01000007.1"/>
</dbReference>
<protein>
    <submittedName>
        <fullName evidence="7">Polar amino acid transport system substrate-binding protein</fullName>
    </submittedName>
</protein>
<dbReference type="PROSITE" id="PS51257">
    <property type="entry name" value="PROKAR_LIPOPROTEIN"/>
    <property type="match status" value="1"/>
</dbReference>
<dbReference type="Gene3D" id="3.40.190.10">
    <property type="entry name" value="Periplasmic binding protein-like II"/>
    <property type="match status" value="3"/>
</dbReference>
<dbReference type="GO" id="GO:0030313">
    <property type="term" value="C:cell envelope"/>
    <property type="evidence" value="ECO:0007669"/>
    <property type="project" value="UniProtKB-SubCell"/>
</dbReference>
<sequence length="263" mass="28771">MKRTFATMAAIVISAAVMTACGKTATENTVHSKADLEGKTIGVQLGTTGDSLASNTEVIKDAKVERYNKYADAVQALKQGKVDAVIIDSDTAKEFIKKNDDIELLSEELSEEEYAICMNLDNTALQVEINTVLTEFKTDGTLDTIKEYYDGENAGENKFKADPNADTSKGKLVMATNAGFPPYEYMEGQEIVGFDVDMMTAVCQKLGYELEIDDMEFDSIIPAVQSGKADVGVAGMSVTEDRKKNVLFSTPYTNTRLEIMVRK</sequence>
<feature type="signal peptide" evidence="5">
    <location>
        <begin position="1"/>
        <end position="19"/>
    </location>
</feature>
<reference evidence="7 8" key="1">
    <citation type="submission" date="2016-10" db="EMBL/GenBank/DDBJ databases">
        <authorList>
            <person name="de Groot N.N."/>
        </authorList>
    </citation>
    <scope>NUCLEOTIDE SEQUENCE [LARGE SCALE GENOMIC DNA]</scope>
    <source>
        <strain evidence="7 8">AR67</strain>
    </source>
</reference>
<evidence type="ECO:0000256" key="4">
    <source>
        <dbReference type="RuleBase" id="RU003744"/>
    </source>
</evidence>
<comment type="similarity">
    <text evidence="2 4">Belongs to the bacterial solute-binding protein 3 family.</text>
</comment>
<dbReference type="AlphaFoldDB" id="A0A1I1GFC8"/>
<proteinExistence type="inferred from homology"/>
<organism evidence="7 8">
    <name type="scientific">Ruminococcus albus</name>
    <dbReference type="NCBI Taxonomy" id="1264"/>
    <lineage>
        <taxon>Bacteria</taxon>
        <taxon>Bacillati</taxon>
        <taxon>Bacillota</taxon>
        <taxon>Clostridia</taxon>
        <taxon>Eubacteriales</taxon>
        <taxon>Oscillospiraceae</taxon>
        <taxon>Ruminococcus</taxon>
    </lineage>
</organism>